<dbReference type="HOGENOM" id="CLU_758926_0_0_1"/>
<dbReference type="EMBL" id="KN831977">
    <property type="protein sequence ID" value="KIO03214.1"/>
    <property type="molecule type" value="Genomic_DNA"/>
</dbReference>
<sequence>MSCCHMLVNAALKIPGFAQLTIVLVKNLRPRVCPSTLPPLTDAMKLFGGILILNPLSHTEAFAEITDVEVMPVYRLHMFRTRGGHGKIYTLWSIPDMDGLHDDTVTALDSAAKTMRESLLHEMFQPLTSATYTPKLSAGFAVHDNKSSFTPNATYGSDGNRGTANSQHGLLEFLAVSRSYVETEDRKVFPHLVLEAKRKLFVLWAMLLNGNYPKLCQFDTVYKDLYFQFGFVTGRSSEGEQVLPKVYRSLISKCSFAEFWTVFESRNLITLMDAKGLKGTRSRVQHLFLKIKCDNWCPTVWHLRLFVRCPDIDPPPRVTTDYGFSNCKTTEETKTLKAIYGRLLEPPTIDPMDLHATCNKGKLYA</sequence>
<proteinExistence type="predicted"/>
<evidence type="ECO:0000313" key="2">
    <source>
        <dbReference type="Proteomes" id="UP000054217"/>
    </source>
</evidence>
<reference evidence="1 2" key="1">
    <citation type="submission" date="2014-04" db="EMBL/GenBank/DDBJ databases">
        <authorList>
            <consortium name="DOE Joint Genome Institute"/>
            <person name="Kuo A."/>
            <person name="Kohler A."/>
            <person name="Costa M.D."/>
            <person name="Nagy L.G."/>
            <person name="Floudas D."/>
            <person name="Copeland A."/>
            <person name="Barry K.W."/>
            <person name="Cichocki N."/>
            <person name="Veneault-Fourrey C."/>
            <person name="LaButti K."/>
            <person name="Lindquist E.A."/>
            <person name="Lipzen A."/>
            <person name="Lundell T."/>
            <person name="Morin E."/>
            <person name="Murat C."/>
            <person name="Sun H."/>
            <person name="Tunlid A."/>
            <person name="Henrissat B."/>
            <person name="Grigoriev I.V."/>
            <person name="Hibbett D.S."/>
            <person name="Martin F."/>
            <person name="Nordberg H.P."/>
            <person name="Cantor M.N."/>
            <person name="Hua S.X."/>
        </authorList>
    </citation>
    <scope>NUCLEOTIDE SEQUENCE [LARGE SCALE GENOMIC DNA]</scope>
    <source>
        <strain evidence="1 2">Marx 270</strain>
    </source>
</reference>
<reference evidence="2" key="2">
    <citation type="submission" date="2015-01" db="EMBL/GenBank/DDBJ databases">
        <title>Evolutionary Origins and Diversification of the Mycorrhizal Mutualists.</title>
        <authorList>
            <consortium name="DOE Joint Genome Institute"/>
            <consortium name="Mycorrhizal Genomics Consortium"/>
            <person name="Kohler A."/>
            <person name="Kuo A."/>
            <person name="Nagy L.G."/>
            <person name="Floudas D."/>
            <person name="Copeland A."/>
            <person name="Barry K.W."/>
            <person name="Cichocki N."/>
            <person name="Veneault-Fourrey C."/>
            <person name="LaButti K."/>
            <person name="Lindquist E.A."/>
            <person name="Lipzen A."/>
            <person name="Lundell T."/>
            <person name="Morin E."/>
            <person name="Murat C."/>
            <person name="Riley R."/>
            <person name="Ohm R."/>
            <person name="Sun H."/>
            <person name="Tunlid A."/>
            <person name="Henrissat B."/>
            <person name="Grigoriev I.V."/>
            <person name="Hibbett D.S."/>
            <person name="Martin F."/>
        </authorList>
    </citation>
    <scope>NUCLEOTIDE SEQUENCE [LARGE SCALE GENOMIC DNA]</scope>
    <source>
        <strain evidence="2">Marx 270</strain>
    </source>
</reference>
<organism evidence="1 2">
    <name type="scientific">Pisolithus tinctorius Marx 270</name>
    <dbReference type="NCBI Taxonomy" id="870435"/>
    <lineage>
        <taxon>Eukaryota</taxon>
        <taxon>Fungi</taxon>
        <taxon>Dikarya</taxon>
        <taxon>Basidiomycota</taxon>
        <taxon>Agaricomycotina</taxon>
        <taxon>Agaricomycetes</taxon>
        <taxon>Agaricomycetidae</taxon>
        <taxon>Boletales</taxon>
        <taxon>Sclerodermatineae</taxon>
        <taxon>Pisolithaceae</taxon>
        <taxon>Pisolithus</taxon>
    </lineage>
</organism>
<dbReference type="AlphaFoldDB" id="A0A0C3P734"/>
<gene>
    <name evidence="1" type="ORF">M404DRAFT_27209</name>
</gene>
<name>A0A0C3P734_PISTI</name>
<keyword evidence="2" id="KW-1185">Reference proteome</keyword>
<dbReference type="Proteomes" id="UP000054217">
    <property type="component" value="Unassembled WGS sequence"/>
</dbReference>
<evidence type="ECO:0000313" key="1">
    <source>
        <dbReference type="EMBL" id="KIO03214.1"/>
    </source>
</evidence>
<protein>
    <submittedName>
        <fullName evidence="1">Uncharacterized protein</fullName>
    </submittedName>
</protein>
<accession>A0A0C3P734</accession>
<dbReference type="InParanoid" id="A0A0C3P734"/>
<dbReference type="OrthoDB" id="3061617at2759"/>